<dbReference type="Proteomes" id="UP000277858">
    <property type="component" value="Chromosome"/>
</dbReference>
<keyword evidence="2" id="KW-1133">Transmembrane helix</keyword>
<keyword evidence="4" id="KW-1185">Reference proteome</keyword>
<organism evidence="3 4">
    <name type="scientific">Acidipropionibacterium jensenii</name>
    <dbReference type="NCBI Taxonomy" id="1749"/>
    <lineage>
        <taxon>Bacteria</taxon>
        <taxon>Bacillati</taxon>
        <taxon>Actinomycetota</taxon>
        <taxon>Actinomycetes</taxon>
        <taxon>Propionibacteriales</taxon>
        <taxon>Propionibacteriaceae</taxon>
        <taxon>Acidipropionibacterium</taxon>
    </lineage>
</organism>
<feature type="transmembrane region" description="Helical" evidence="2">
    <location>
        <begin position="28"/>
        <end position="48"/>
    </location>
</feature>
<gene>
    <name evidence="3" type="ORF">NCTC13652_02550</name>
</gene>
<dbReference type="OrthoDB" id="3711294at2"/>
<keyword evidence="2" id="KW-0472">Membrane</keyword>
<name>A0A3S4UZN4_9ACTN</name>
<evidence type="ECO:0000313" key="4">
    <source>
        <dbReference type="Proteomes" id="UP000277858"/>
    </source>
</evidence>
<proteinExistence type="predicted"/>
<accession>A0A3S4UZN4</accession>
<evidence type="ECO:0000256" key="1">
    <source>
        <dbReference type="SAM" id="MobiDB-lite"/>
    </source>
</evidence>
<keyword evidence="2" id="KW-0812">Transmembrane</keyword>
<evidence type="ECO:0000256" key="2">
    <source>
        <dbReference type="SAM" id="Phobius"/>
    </source>
</evidence>
<feature type="region of interest" description="Disordered" evidence="1">
    <location>
        <begin position="61"/>
        <end position="104"/>
    </location>
</feature>
<dbReference type="RefSeq" id="WP_126412796.1">
    <property type="nucleotide sequence ID" value="NZ_JAKDOF010000019.1"/>
</dbReference>
<protein>
    <submittedName>
        <fullName evidence="3">Uncharacterized protein</fullName>
    </submittedName>
</protein>
<evidence type="ECO:0000313" key="3">
    <source>
        <dbReference type="EMBL" id="VEI04321.1"/>
    </source>
</evidence>
<sequence>MSSALVLMNVLVPLKVMPGWPPYTFSPIHFIVLCFIGPLLVAALFAVIGKTPGWLRQRHASEQAAGLAEPADPARRDAAPADEVAEADRVPTDQVAAGESGSSH</sequence>
<dbReference type="EMBL" id="LR134473">
    <property type="protein sequence ID" value="VEI04321.1"/>
    <property type="molecule type" value="Genomic_DNA"/>
</dbReference>
<dbReference type="AlphaFoldDB" id="A0A3S4UZN4"/>
<reference evidence="3 4" key="1">
    <citation type="submission" date="2018-12" db="EMBL/GenBank/DDBJ databases">
        <authorList>
            <consortium name="Pathogen Informatics"/>
        </authorList>
    </citation>
    <scope>NUCLEOTIDE SEQUENCE [LARGE SCALE GENOMIC DNA]</scope>
    <source>
        <strain evidence="3 4">NCTC13652</strain>
    </source>
</reference>
<dbReference type="STRING" id="1122997.GCA_000425285_00470"/>